<keyword evidence="3" id="KW-0812">Transmembrane</keyword>
<dbReference type="EMBL" id="VEPZ02001152">
    <property type="protein sequence ID" value="KAE8690451.1"/>
    <property type="molecule type" value="Genomic_DNA"/>
</dbReference>
<dbReference type="InterPro" id="IPR036397">
    <property type="entry name" value="RNaseH_sf"/>
</dbReference>
<dbReference type="InterPro" id="IPR039537">
    <property type="entry name" value="Retrotran_Ty1/copia-like"/>
</dbReference>
<dbReference type="InterPro" id="IPR012337">
    <property type="entry name" value="RNaseH-like_sf"/>
</dbReference>
<dbReference type="SUPFAM" id="SSF53098">
    <property type="entry name" value="Ribonuclease H-like"/>
    <property type="match status" value="1"/>
</dbReference>
<evidence type="ECO:0000259" key="4">
    <source>
        <dbReference type="Pfam" id="PF07727"/>
    </source>
</evidence>
<keyword evidence="6" id="KW-1185">Reference proteome</keyword>
<name>A0A6A2ZEI2_HIBSY</name>
<dbReference type="PANTHER" id="PTHR42648">
    <property type="entry name" value="TRANSPOSASE, PUTATIVE-RELATED"/>
    <property type="match status" value="1"/>
</dbReference>
<reference evidence="5" key="1">
    <citation type="submission" date="2019-09" db="EMBL/GenBank/DDBJ databases">
        <title>Draft genome information of white flower Hibiscus syriacus.</title>
        <authorList>
            <person name="Kim Y.-M."/>
        </authorList>
    </citation>
    <scope>NUCLEOTIDE SEQUENCE [LARGE SCALE GENOMIC DNA]</scope>
    <source>
        <strain evidence="5">YM2019G1</strain>
    </source>
</reference>
<sequence>MVDLMADPTCDENVSQINSPMSWTIARMSSIQHIPKHDTIKLTESTYLLWKHHLEENLEFLLFRQQDKLLSSWLLTTVTKVKSICDLLNASDNVVTKQEHVSVILANLTMEFEYVIALASQEELSLDTLTEMLLDCEARQKVFLGKGISANVVQLQSTYESDVKGSSDGHSSQTCGMVYIADNALYMGNGDGVKIAHFTRDNGVFLKFHPYECVVNNAQTQQVLLRGRLTDDGLYRLLPCAKASSVTQLNIVYTTLDLLDLWHQRIGHASIDVVKSIMKHCNLSSHITRLSYLVLSDVWGPAPFTSSDGFSYYVSFVDVSSRYTQILQTVGGGEYQSLKGWFQQNGVEHRISYPSNFKQNGRTKHKHRYIVEMGLAMLAQASLPLKFWSYAFVSVVYLINSVDSYHTEVTIGLFPVLTPLVSRESVVYEDTTPHATVSPVADDFSGSTHGFRDTDQVHAPDLTAGSFADSVSSVCGNVHVDRSTASQTTTGQNNNPMDRQVVRCKWIFKIKRNADASIARYRAHIVAKGFLQQSGVDFHEVFSPVVNPITVRVIISLALVKGCFLRQVDINNAFLNGRLSKEVYMLQPPRYEQGDDSLVWKLNKAIYGLKKAPYGTSDYGLLFSPSSRLSLVGFANANSGADIDNRRSMLGYYIYFGGNLVSWSSRKHQVVARSTVEAKYRSVASAAWRFMRFQRTSKLLMFLLSPCLLQCFFVIGRNYWFLAFMSTFSEEPLQLELFHVARNKQLHAGFVTSDVEIFHFAIAYLSDLRATSSRPDIVVAPTGWKPPASDTFKVNFDGAFDRSSETRGIGAVIRVHHGTFLIAISKFQPHALDQFLMEAQAYLRGCY</sequence>
<comment type="caution">
    <text evidence="5">The sequence shown here is derived from an EMBL/GenBank/DDBJ whole genome shotgun (WGS) entry which is preliminary data.</text>
</comment>
<dbReference type="GO" id="GO:0016787">
    <property type="term" value="F:hydrolase activity"/>
    <property type="evidence" value="ECO:0007669"/>
    <property type="project" value="UniProtKB-KW"/>
</dbReference>
<dbReference type="CDD" id="cd09272">
    <property type="entry name" value="RNase_HI_RT_Ty1"/>
    <property type="match status" value="1"/>
</dbReference>
<dbReference type="Gene3D" id="3.30.420.10">
    <property type="entry name" value="Ribonuclease H-like superfamily/Ribonuclease H"/>
    <property type="match status" value="1"/>
</dbReference>
<evidence type="ECO:0000256" key="3">
    <source>
        <dbReference type="SAM" id="Phobius"/>
    </source>
</evidence>
<organism evidence="5 6">
    <name type="scientific">Hibiscus syriacus</name>
    <name type="common">Rose of Sharon</name>
    <dbReference type="NCBI Taxonomy" id="106335"/>
    <lineage>
        <taxon>Eukaryota</taxon>
        <taxon>Viridiplantae</taxon>
        <taxon>Streptophyta</taxon>
        <taxon>Embryophyta</taxon>
        <taxon>Tracheophyta</taxon>
        <taxon>Spermatophyta</taxon>
        <taxon>Magnoliopsida</taxon>
        <taxon>eudicotyledons</taxon>
        <taxon>Gunneridae</taxon>
        <taxon>Pentapetalae</taxon>
        <taxon>rosids</taxon>
        <taxon>malvids</taxon>
        <taxon>Malvales</taxon>
        <taxon>Malvaceae</taxon>
        <taxon>Malvoideae</taxon>
        <taxon>Hibiscus</taxon>
    </lineage>
</organism>
<dbReference type="PANTHER" id="PTHR42648:SF26">
    <property type="entry name" value="INTEGRASE CATALYTIC DOMAIN-CONTAINING PROTEIN"/>
    <property type="match status" value="1"/>
</dbReference>
<keyword evidence="1" id="KW-0479">Metal-binding</keyword>
<evidence type="ECO:0000256" key="1">
    <source>
        <dbReference type="ARBA" id="ARBA00022723"/>
    </source>
</evidence>
<proteinExistence type="predicted"/>
<dbReference type="AlphaFoldDB" id="A0A6A2ZEI2"/>
<evidence type="ECO:0000313" key="6">
    <source>
        <dbReference type="Proteomes" id="UP000436088"/>
    </source>
</evidence>
<keyword evidence="3" id="KW-1133">Transmembrane helix</keyword>
<keyword evidence="2" id="KW-0378">Hydrolase</keyword>
<accession>A0A6A2ZEI2</accession>
<gene>
    <name evidence="5" type="ORF">F3Y22_tig00110895pilonHSYRG00467</name>
</gene>
<dbReference type="InterPro" id="IPR013103">
    <property type="entry name" value="RVT_2"/>
</dbReference>
<dbReference type="GO" id="GO:0003676">
    <property type="term" value="F:nucleic acid binding"/>
    <property type="evidence" value="ECO:0007669"/>
    <property type="project" value="InterPro"/>
</dbReference>
<keyword evidence="3" id="KW-0472">Membrane</keyword>
<feature type="domain" description="Reverse transcriptase Ty1/copia-type" evidence="4">
    <location>
        <begin position="494"/>
        <end position="614"/>
    </location>
</feature>
<dbReference type="GO" id="GO:0046872">
    <property type="term" value="F:metal ion binding"/>
    <property type="evidence" value="ECO:0007669"/>
    <property type="project" value="UniProtKB-KW"/>
</dbReference>
<evidence type="ECO:0000313" key="5">
    <source>
        <dbReference type="EMBL" id="KAE8690451.1"/>
    </source>
</evidence>
<evidence type="ECO:0000256" key="2">
    <source>
        <dbReference type="ARBA" id="ARBA00022801"/>
    </source>
</evidence>
<dbReference type="Proteomes" id="UP000436088">
    <property type="component" value="Unassembled WGS sequence"/>
</dbReference>
<feature type="transmembrane region" description="Helical" evidence="3">
    <location>
        <begin position="699"/>
        <end position="720"/>
    </location>
</feature>
<dbReference type="Pfam" id="PF07727">
    <property type="entry name" value="RVT_2"/>
    <property type="match status" value="1"/>
</dbReference>
<protein>
    <recommendedName>
        <fullName evidence="4">Reverse transcriptase Ty1/copia-type domain-containing protein</fullName>
    </recommendedName>
</protein>